<dbReference type="GeneID" id="77730844"/>
<dbReference type="GO" id="GO:0006629">
    <property type="term" value="P:lipid metabolic process"/>
    <property type="evidence" value="ECO:0007669"/>
    <property type="project" value="InterPro"/>
</dbReference>
<dbReference type="InterPro" id="IPR012171">
    <property type="entry name" value="Fatty_acid_desaturase"/>
</dbReference>
<feature type="transmembrane region" description="Helical" evidence="1">
    <location>
        <begin position="270"/>
        <end position="290"/>
    </location>
</feature>
<dbReference type="AlphaFoldDB" id="A0AA38LRW7"/>
<name>A0AA38LRW7_9TREE</name>
<organism evidence="3 4">
    <name type="scientific">Dioszegia hungarica</name>
    <dbReference type="NCBI Taxonomy" id="4972"/>
    <lineage>
        <taxon>Eukaryota</taxon>
        <taxon>Fungi</taxon>
        <taxon>Dikarya</taxon>
        <taxon>Basidiomycota</taxon>
        <taxon>Agaricomycotina</taxon>
        <taxon>Tremellomycetes</taxon>
        <taxon>Tremellales</taxon>
        <taxon>Bulleribasidiaceae</taxon>
        <taxon>Dioszegia</taxon>
    </lineage>
</organism>
<feature type="transmembrane region" description="Helical" evidence="1">
    <location>
        <begin position="105"/>
        <end position="126"/>
    </location>
</feature>
<evidence type="ECO:0000313" key="4">
    <source>
        <dbReference type="Proteomes" id="UP001164286"/>
    </source>
</evidence>
<proteinExistence type="predicted"/>
<dbReference type="EMBL" id="JAKWFO010000016">
    <property type="protein sequence ID" value="KAI9631994.1"/>
    <property type="molecule type" value="Genomic_DNA"/>
</dbReference>
<dbReference type="Proteomes" id="UP001164286">
    <property type="component" value="Unassembled WGS sequence"/>
</dbReference>
<feature type="transmembrane region" description="Helical" evidence="1">
    <location>
        <begin position="66"/>
        <end position="85"/>
    </location>
</feature>
<dbReference type="CDD" id="cd03507">
    <property type="entry name" value="Delta12-FADS-like"/>
    <property type="match status" value="1"/>
</dbReference>
<protein>
    <submittedName>
        <fullName evidence="3">Delta-12 fatty acid desaturase</fullName>
    </submittedName>
</protein>
<evidence type="ECO:0000256" key="1">
    <source>
        <dbReference type="SAM" id="Phobius"/>
    </source>
</evidence>
<keyword evidence="4" id="KW-1185">Reference proteome</keyword>
<reference evidence="3" key="1">
    <citation type="journal article" date="2022" name="G3 (Bethesda)">
        <title>High quality genome of the basidiomycete yeast Dioszegia hungarica PDD-24b-2 isolated from cloud water.</title>
        <authorList>
            <person name="Jarrige D."/>
            <person name="Haridas S."/>
            <person name="Bleykasten-Grosshans C."/>
            <person name="Joly M."/>
            <person name="Nadalig T."/>
            <person name="Sancelme M."/>
            <person name="Vuilleumier S."/>
            <person name="Grigoriev I.V."/>
            <person name="Amato P."/>
            <person name="Bringel F."/>
        </authorList>
    </citation>
    <scope>NUCLEOTIDE SEQUENCE</scope>
    <source>
        <strain evidence="3">PDD-24b-2</strain>
    </source>
</reference>
<evidence type="ECO:0000313" key="3">
    <source>
        <dbReference type="EMBL" id="KAI9631994.1"/>
    </source>
</evidence>
<feature type="domain" description="Fatty acid desaturase" evidence="2">
    <location>
        <begin position="108"/>
        <end position="393"/>
    </location>
</feature>
<keyword evidence="1" id="KW-1133">Transmembrane helix</keyword>
<keyword evidence="1" id="KW-0812">Transmembrane</keyword>
<comment type="caution">
    <text evidence="3">The sequence shown here is derived from an EMBL/GenBank/DDBJ whole genome shotgun (WGS) entry which is preliminary data.</text>
</comment>
<dbReference type="GO" id="GO:0016491">
    <property type="term" value="F:oxidoreductase activity"/>
    <property type="evidence" value="ECO:0007669"/>
    <property type="project" value="InterPro"/>
</dbReference>
<dbReference type="PANTHER" id="PTHR32100">
    <property type="entry name" value="OMEGA-6 FATTY ACID DESATURASE, CHLOROPLASTIC"/>
    <property type="match status" value="1"/>
</dbReference>
<evidence type="ECO:0000259" key="2">
    <source>
        <dbReference type="Pfam" id="PF00487"/>
    </source>
</evidence>
<accession>A0AA38LRW7</accession>
<dbReference type="RefSeq" id="XP_052941771.1">
    <property type="nucleotide sequence ID" value="XM_053091639.1"/>
</dbReference>
<gene>
    <name evidence="3" type="ORF">MKK02DRAFT_41635</name>
</gene>
<keyword evidence="1" id="KW-0472">Membrane</keyword>
<dbReference type="InterPro" id="IPR005804">
    <property type="entry name" value="FA_desaturase_dom"/>
</dbReference>
<dbReference type="Pfam" id="PF00487">
    <property type="entry name" value="FA_desaturase"/>
    <property type="match status" value="1"/>
</dbReference>
<feature type="transmembrane region" description="Helical" evidence="1">
    <location>
        <begin position="296"/>
        <end position="317"/>
    </location>
</feature>
<sequence>MSTTLRQRASSPTAKGVAEKAQVAREVEAKEVAEGQKFIVPNFTVKQLLDAIPAHCFHRNGWRSSLYIVSDLTAIGACAYLALNMDSLLLNKLNMSGAALTAAKIALWTLYTFVTGLFGTGIWIIGHECGHQAFSSSKTVNNAVGWVLHSFVLVPYHAWRISHGRHHAATGHLTRDEVFVPKTRKMRGIEEPKEEGEVQGLNISAFRQHELREAIEESPLSTLFNAVLQQLFGFPSYLIRNAAGQKHYPKGTNHFNPEAIIFKPQHRMQIIMSNIGILLNFATLAYWSYQRSFSEMFVMYIIPYLWVNNWLVFITYLQHTDPVLPHYSANKWTFARGALCTIDRNFMGPIGPYIFHGICETHVAHHISSKIPHYHAWEATEALKTFLGPHYMYSNESMFASFWRSFRECIFIEDNEDIVFYKNYAGVAKYIPVEEGGNVSDSGVDMTESK</sequence>